<evidence type="ECO:0000256" key="2">
    <source>
        <dbReference type="ARBA" id="ARBA00022723"/>
    </source>
</evidence>
<comment type="caution">
    <text evidence="5">The sequence shown here is derived from an EMBL/GenBank/DDBJ whole genome shotgun (WGS) entry which is preliminary data.</text>
</comment>
<name>A0ABR1E3Q4_NECAM</name>
<evidence type="ECO:0000259" key="4">
    <source>
        <dbReference type="Pfam" id="PF03828"/>
    </source>
</evidence>
<protein>
    <recommendedName>
        <fullName evidence="4">PAP-associated domain-containing protein</fullName>
    </recommendedName>
</protein>
<evidence type="ECO:0000256" key="3">
    <source>
        <dbReference type="ARBA" id="ARBA00022842"/>
    </source>
</evidence>
<proteinExistence type="predicted"/>
<feature type="domain" description="PAP-associated" evidence="4">
    <location>
        <begin position="104"/>
        <end position="161"/>
    </location>
</feature>
<keyword evidence="3" id="KW-0460">Magnesium</keyword>
<reference evidence="5 6" key="1">
    <citation type="submission" date="2023-08" db="EMBL/GenBank/DDBJ databases">
        <title>A Necator americanus chromosomal reference genome.</title>
        <authorList>
            <person name="Ilik V."/>
            <person name="Petrzelkova K.J."/>
            <person name="Pardy F."/>
            <person name="Fuh T."/>
            <person name="Niatou-Singa F.S."/>
            <person name="Gouil Q."/>
            <person name="Baker L."/>
            <person name="Ritchie M.E."/>
            <person name="Jex A.R."/>
            <person name="Gazzola D."/>
            <person name="Li H."/>
            <person name="Toshio Fujiwara R."/>
            <person name="Zhan B."/>
            <person name="Aroian R.V."/>
            <person name="Pafco B."/>
            <person name="Schwarz E.M."/>
        </authorList>
    </citation>
    <scope>NUCLEOTIDE SEQUENCE [LARGE SCALE GENOMIC DNA]</scope>
    <source>
        <strain evidence="5 6">Aroian</strain>
        <tissue evidence="5">Whole animal</tissue>
    </source>
</reference>
<keyword evidence="1" id="KW-0808">Transferase</keyword>
<dbReference type="Gene3D" id="1.10.1410.10">
    <property type="match status" value="1"/>
</dbReference>
<sequence length="199" mass="23051">MVEPAEAKWDSRFAPLCMLVKDWAGRNEVKSPKLGGFNSYAIVLLVVHFLQCGVRPPILPNLQKLFPERYARNINGTVRFPLSLDFDDDMFYREHKEIEKNSLNVAQLFMLFLDYYSRFDFKSRYICLRDAAIKWRDGRGGSGSISDLFTVFIRDPMDDHNPGRTVRDVAYLQKKMRAALDLFTVSQRFPKLSDILTAV</sequence>
<dbReference type="SUPFAM" id="SSF81631">
    <property type="entry name" value="PAP/OAS1 substrate-binding domain"/>
    <property type="match status" value="1"/>
</dbReference>
<organism evidence="5 6">
    <name type="scientific">Necator americanus</name>
    <name type="common">Human hookworm</name>
    <dbReference type="NCBI Taxonomy" id="51031"/>
    <lineage>
        <taxon>Eukaryota</taxon>
        <taxon>Metazoa</taxon>
        <taxon>Ecdysozoa</taxon>
        <taxon>Nematoda</taxon>
        <taxon>Chromadorea</taxon>
        <taxon>Rhabditida</taxon>
        <taxon>Rhabditina</taxon>
        <taxon>Rhabditomorpha</taxon>
        <taxon>Strongyloidea</taxon>
        <taxon>Ancylostomatidae</taxon>
        <taxon>Bunostominae</taxon>
        <taxon>Necator</taxon>
    </lineage>
</organism>
<evidence type="ECO:0000313" key="6">
    <source>
        <dbReference type="Proteomes" id="UP001303046"/>
    </source>
</evidence>
<keyword evidence="2" id="KW-0479">Metal-binding</keyword>
<dbReference type="Proteomes" id="UP001303046">
    <property type="component" value="Unassembled WGS sequence"/>
</dbReference>
<evidence type="ECO:0000256" key="1">
    <source>
        <dbReference type="ARBA" id="ARBA00022679"/>
    </source>
</evidence>
<dbReference type="InterPro" id="IPR002058">
    <property type="entry name" value="PAP_assoc"/>
</dbReference>
<evidence type="ECO:0000313" key="5">
    <source>
        <dbReference type="EMBL" id="KAK6757329.1"/>
    </source>
</evidence>
<accession>A0ABR1E3Q4</accession>
<dbReference type="PANTHER" id="PTHR12271:SF128">
    <property type="entry name" value="PAP-ASSOCIATED DOMAIN-CONTAINING PROTEIN"/>
    <property type="match status" value="1"/>
</dbReference>
<gene>
    <name evidence="5" type="primary">Necator_chrV.g20054</name>
    <name evidence="5" type="ORF">RB195_015262</name>
</gene>
<dbReference type="Pfam" id="PF03828">
    <property type="entry name" value="PAP_assoc"/>
    <property type="match status" value="1"/>
</dbReference>
<dbReference type="EMBL" id="JAVFWL010000005">
    <property type="protein sequence ID" value="KAK6757329.1"/>
    <property type="molecule type" value="Genomic_DNA"/>
</dbReference>
<keyword evidence="6" id="KW-1185">Reference proteome</keyword>
<dbReference type="PANTHER" id="PTHR12271">
    <property type="entry name" value="POLY A POLYMERASE CID PAP -RELATED"/>
    <property type="match status" value="1"/>
</dbReference>